<evidence type="ECO:0000256" key="8">
    <source>
        <dbReference type="PIRSR" id="PIRSR001134-1"/>
    </source>
</evidence>
<dbReference type="Pfam" id="PF02983">
    <property type="entry name" value="Pro_Al_protease"/>
    <property type="match status" value="1"/>
</dbReference>
<keyword evidence="7 9" id="KW-1015">Disulfide bond</keyword>
<protein>
    <submittedName>
        <fullName evidence="12">S1 family peptidase</fullName>
    </submittedName>
</protein>
<dbReference type="InterPro" id="IPR001316">
    <property type="entry name" value="Pept_S1A_streptogrisin"/>
</dbReference>
<evidence type="ECO:0000256" key="4">
    <source>
        <dbReference type="ARBA" id="ARBA00022801"/>
    </source>
</evidence>
<name>A0A3M2MAZ2_9ACTN</name>
<keyword evidence="3 10" id="KW-0732">Signal</keyword>
<feature type="domain" description="Peptidase S1A alpha-lytic prodomain" evidence="11">
    <location>
        <begin position="95"/>
        <end position="150"/>
    </location>
</feature>
<dbReference type="Gene3D" id="3.30.300.50">
    <property type="match status" value="1"/>
</dbReference>
<comment type="similarity">
    <text evidence="1">Belongs to the peptidase S1 family.</text>
</comment>
<evidence type="ECO:0000256" key="3">
    <source>
        <dbReference type="ARBA" id="ARBA00022729"/>
    </source>
</evidence>
<feature type="active site" description="Charge relay system" evidence="8">
    <location>
        <position position="229"/>
    </location>
</feature>
<feature type="signal peptide" evidence="10">
    <location>
        <begin position="1"/>
        <end position="32"/>
    </location>
</feature>
<feature type="disulfide bond" evidence="9">
    <location>
        <begin position="180"/>
        <end position="200"/>
    </location>
</feature>
<dbReference type="PIRSF" id="PIRSF001134">
    <property type="entry name" value="Streptogrisin"/>
    <property type="match status" value="1"/>
</dbReference>
<proteinExistence type="inferred from homology"/>
<evidence type="ECO:0000256" key="10">
    <source>
        <dbReference type="SAM" id="SignalP"/>
    </source>
</evidence>
<feature type="chain" id="PRO_5018021380" evidence="10">
    <location>
        <begin position="33"/>
        <end position="354"/>
    </location>
</feature>
<comment type="caution">
    <text evidence="12">The sequence shown here is derived from an EMBL/GenBank/DDBJ whole genome shotgun (WGS) entry which is preliminary data.</text>
</comment>
<dbReference type="GO" id="GO:0005576">
    <property type="term" value="C:extracellular region"/>
    <property type="evidence" value="ECO:0007669"/>
    <property type="project" value="InterPro"/>
</dbReference>
<evidence type="ECO:0000256" key="1">
    <source>
        <dbReference type="ARBA" id="ARBA00007664"/>
    </source>
</evidence>
<dbReference type="GO" id="GO:0004252">
    <property type="term" value="F:serine-type endopeptidase activity"/>
    <property type="evidence" value="ECO:0007669"/>
    <property type="project" value="InterPro"/>
</dbReference>
<evidence type="ECO:0000256" key="6">
    <source>
        <dbReference type="ARBA" id="ARBA00023145"/>
    </source>
</evidence>
<dbReference type="InterPro" id="IPR035070">
    <property type="entry name" value="Streptogrisin_prodomain"/>
</dbReference>
<keyword evidence="4" id="KW-0378">Hydrolase</keyword>
<dbReference type="OrthoDB" id="8781117at2"/>
<keyword evidence="2" id="KW-0645">Protease</keyword>
<dbReference type="Gene3D" id="2.40.10.10">
    <property type="entry name" value="Trypsin-like serine proteases"/>
    <property type="match status" value="2"/>
</dbReference>
<feature type="active site" description="Charge relay system" evidence="8">
    <location>
        <position position="199"/>
    </location>
</feature>
<reference evidence="12 13" key="1">
    <citation type="submission" date="2018-10" db="EMBL/GenBank/DDBJ databases">
        <title>Isolation from soil.</title>
        <authorList>
            <person name="Hu J."/>
        </authorList>
    </citation>
    <scope>NUCLEOTIDE SEQUENCE [LARGE SCALE GENOMIC DNA]</scope>
    <source>
        <strain evidence="12 13">NEAU-Ht49</strain>
    </source>
</reference>
<evidence type="ECO:0000256" key="9">
    <source>
        <dbReference type="PIRSR" id="PIRSR001134-2"/>
    </source>
</evidence>
<evidence type="ECO:0000256" key="7">
    <source>
        <dbReference type="ARBA" id="ARBA00023157"/>
    </source>
</evidence>
<dbReference type="InterPro" id="IPR043504">
    <property type="entry name" value="Peptidase_S1_PA_chymotrypsin"/>
</dbReference>
<dbReference type="InterPro" id="IPR004236">
    <property type="entry name" value="Pept_S1_alpha_lytic"/>
</dbReference>
<gene>
    <name evidence="12" type="ORF">EBO15_13095</name>
</gene>
<dbReference type="AlphaFoldDB" id="A0A3M2MAZ2"/>
<evidence type="ECO:0000259" key="11">
    <source>
        <dbReference type="Pfam" id="PF02983"/>
    </source>
</evidence>
<keyword evidence="13" id="KW-1185">Reference proteome</keyword>
<evidence type="ECO:0000313" key="12">
    <source>
        <dbReference type="EMBL" id="RMI44328.1"/>
    </source>
</evidence>
<dbReference type="PRINTS" id="PR00861">
    <property type="entry name" value="ALYTICPTASE"/>
</dbReference>
<sequence length="354" mass="35514">MRTPHPRIGRAALVGSAAALLTAALSAPAAHAAPPSPAPVQDRQARLADALAHTLGDRSAGSYVDASGRLVVTVSDAASAGTVRAAGAQPRTVARSGADLDRVMAALKRDATVPGTAWAADPRTDQVVLSVDGTVSGARLAKVTKAAARLGAAVRTERVSGAFRVLTAGGDAIYTGGYRCSLGFNVKKGGAYYFLTAGHCTNLGSTWYSNSGQTSVLGTTAGSNFPGHDYGIVKYSSTPSDTTGVVDTYPGTRDITSSGTPAVGQTVYRSGSTTHVHSGTVTALNQTVNYAEGTVKGLIRTTVCAEPGDSGGSLYSGSTALGLTSGGSGDCSSGGTTFFQPVTAALSAFGASIY</sequence>
<dbReference type="Proteomes" id="UP000282674">
    <property type="component" value="Unassembled WGS sequence"/>
</dbReference>
<evidence type="ECO:0000313" key="13">
    <source>
        <dbReference type="Proteomes" id="UP000282674"/>
    </source>
</evidence>
<keyword evidence="6" id="KW-0865">Zymogen</keyword>
<dbReference type="InterPro" id="IPR009003">
    <property type="entry name" value="Peptidase_S1_PA"/>
</dbReference>
<dbReference type="EMBL" id="RFFG01000019">
    <property type="protein sequence ID" value="RMI44328.1"/>
    <property type="molecule type" value="Genomic_DNA"/>
</dbReference>
<keyword evidence="5" id="KW-0720">Serine protease</keyword>
<feature type="disulfide bond" evidence="9">
    <location>
        <begin position="304"/>
        <end position="331"/>
    </location>
</feature>
<dbReference type="CDD" id="cd21112">
    <property type="entry name" value="alphaLP-like"/>
    <property type="match status" value="1"/>
</dbReference>
<accession>A0A3M2MAZ2</accession>
<dbReference type="RefSeq" id="WP_122194637.1">
    <property type="nucleotide sequence ID" value="NZ_JBHSKC010000004.1"/>
</dbReference>
<organism evidence="12 13">
    <name type="scientific">Actinomadura harenae</name>
    <dbReference type="NCBI Taxonomy" id="2483351"/>
    <lineage>
        <taxon>Bacteria</taxon>
        <taxon>Bacillati</taxon>
        <taxon>Actinomycetota</taxon>
        <taxon>Actinomycetes</taxon>
        <taxon>Streptosporangiales</taxon>
        <taxon>Thermomonosporaceae</taxon>
        <taxon>Actinomadura</taxon>
    </lineage>
</organism>
<evidence type="ECO:0000256" key="5">
    <source>
        <dbReference type="ARBA" id="ARBA00022825"/>
    </source>
</evidence>
<evidence type="ECO:0000256" key="2">
    <source>
        <dbReference type="ARBA" id="ARBA00022670"/>
    </source>
</evidence>
<dbReference type="GO" id="GO:0006508">
    <property type="term" value="P:proteolysis"/>
    <property type="evidence" value="ECO:0007669"/>
    <property type="project" value="UniProtKB-KW"/>
</dbReference>
<feature type="active site" description="Charge relay system" evidence="8">
    <location>
        <position position="310"/>
    </location>
</feature>
<dbReference type="SUPFAM" id="SSF50494">
    <property type="entry name" value="Trypsin-like serine proteases"/>
    <property type="match status" value="1"/>
</dbReference>